<feature type="compositionally biased region" description="Polar residues" evidence="1">
    <location>
        <begin position="2286"/>
        <end position="2296"/>
    </location>
</feature>
<reference evidence="4 5" key="1">
    <citation type="submission" date="2019-05" db="EMBL/GenBank/DDBJ databases">
        <title>Mikania micrantha, genome provides insights into the molecular mechanism of rapid growth.</title>
        <authorList>
            <person name="Liu B."/>
        </authorList>
    </citation>
    <scope>NUCLEOTIDE SEQUENCE [LARGE SCALE GENOMIC DNA]</scope>
    <source>
        <strain evidence="4">NLD-2019</strain>
        <tissue evidence="4">Leaf</tissue>
    </source>
</reference>
<dbReference type="GO" id="GO:0048364">
    <property type="term" value="P:root development"/>
    <property type="evidence" value="ECO:0007669"/>
    <property type="project" value="TreeGrafter"/>
</dbReference>
<dbReference type="InterPro" id="IPR052957">
    <property type="entry name" value="Auxin_embryo_med"/>
</dbReference>
<feature type="region of interest" description="Disordered" evidence="1">
    <location>
        <begin position="2278"/>
        <end position="2303"/>
    </location>
</feature>
<dbReference type="OrthoDB" id="1262810at2759"/>
<dbReference type="NCBIfam" id="NF047352">
    <property type="entry name" value="P_loop_sacsin"/>
    <property type="match status" value="1"/>
</dbReference>
<name>A0A5N6NYX3_9ASTR</name>
<organism evidence="4 5">
    <name type="scientific">Mikania micrantha</name>
    <name type="common">bitter vine</name>
    <dbReference type="NCBI Taxonomy" id="192012"/>
    <lineage>
        <taxon>Eukaryota</taxon>
        <taxon>Viridiplantae</taxon>
        <taxon>Streptophyta</taxon>
        <taxon>Embryophyta</taxon>
        <taxon>Tracheophyta</taxon>
        <taxon>Spermatophyta</taxon>
        <taxon>Magnoliopsida</taxon>
        <taxon>eudicotyledons</taxon>
        <taxon>Gunneridae</taxon>
        <taxon>Pentapetalae</taxon>
        <taxon>asterids</taxon>
        <taxon>campanulids</taxon>
        <taxon>Asterales</taxon>
        <taxon>Asteraceae</taxon>
        <taxon>Asteroideae</taxon>
        <taxon>Heliantheae alliance</taxon>
        <taxon>Eupatorieae</taxon>
        <taxon>Mikania</taxon>
    </lineage>
</organism>
<evidence type="ECO:0000313" key="5">
    <source>
        <dbReference type="Proteomes" id="UP000326396"/>
    </source>
</evidence>
<dbReference type="EMBL" id="SZYD01000008">
    <property type="protein sequence ID" value="KAD5508906.1"/>
    <property type="molecule type" value="Genomic_DNA"/>
</dbReference>
<dbReference type="Gene3D" id="3.30.565.10">
    <property type="entry name" value="Histidine kinase-like ATPase, C-terminal domain"/>
    <property type="match status" value="1"/>
</dbReference>
<protein>
    <submittedName>
        <fullName evidence="4">Uncharacterized protein</fullName>
    </submittedName>
</protein>
<dbReference type="GO" id="GO:0010305">
    <property type="term" value="P:leaf vascular tissue pattern formation"/>
    <property type="evidence" value="ECO:0007669"/>
    <property type="project" value="TreeGrafter"/>
</dbReference>
<dbReference type="InterPro" id="IPR036890">
    <property type="entry name" value="HATPase_C_sf"/>
</dbReference>
<dbReference type="PANTHER" id="PTHR32387:SF16">
    <property type="entry name" value="HISTIDINE KINASE_HSP90-LIKE ATPASE SUPERFAMILY"/>
    <property type="match status" value="1"/>
</dbReference>
<evidence type="ECO:0000259" key="2">
    <source>
        <dbReference type="Pfam" id="PF13020"/>
    </source>
</evidence>
<sequence length="2532" mass="285634">MYGQNRRQRNASSSRNAETPANAKTIAMIDCAVVKARSDLLAAGENVSAWSVSKSALVILNAVSFESLGFYMQNVPSLKRLMLIEAKVNSFIHCFVGVQKITSLHELETSICESEGVKSFEELELGPILKHPLVIHYFSIGSDVTEICKITSEQIVAFLSILLRKNRKVLVDDLLDFIANKRGKNRGNLCIRIQSLGMHIGYIVRGRRSEGNILKKCNDGLDVKSILGDGEDDGIDKLDATASDKLAAAQTPGVCLDTEAVFSLTSSNETCNDCVSPLEGKPEFQIKIPVIKYCTEFAIHRTPTLWMTGIKFDPEFQSLEMGAGFIDDNAIDGQTWRFIKIWKDPCERKDNVVEVFGKMLDFYHGQMKSKRRSKAVNQMITSYLHFGLLNVAIASIKFGLWDRLSSSPADCKEVAANTCIADVNIEVEPAEKNILAIDGPTREFIKTWKDLCEKEENVIEAFGKMLELYHGQMTPKKKNKALNKMIKSYPHVGLLNVAIASMKFGLWDGMSSSVANSKKVAVNTCADVKTEIEPIEKNTLVATKHVLGGSIGIALEDVLKYVKEFFVSHDHVLDNITSYTKKEMIFLREICRLECSLAQYFSVNDFETLGFGDIFTFLAEHISLLPTTWKKRFIISEKPEKPLVKVCMSQHYLLELLSQAVNSLEENDTLSKLMVSELLRMQFPSAGLKLLEDEFTADIFTARCRSGDNMNSNIVLFSSTLTDFRVEKSVSDTLVCTNDAIELLLRAPMLVDLASWSCWDYKFEPSLGPLVGWLIKYVTTKELLCLVTKDGKVLRIDHLATADSFLEAFLHGSSFETALKLVSLIYLYGGERNLPLSLLKCHAKNGFEIMFKTSSMIHPRFVLDCLGYIPKEFRSFAGELLVSACRLIVKDAYMVIFRECKSKKDHMMIRELGLSLGIVEWFDDNCSFLSESKESVENKRSFSEDEVARFLEVNQPSVMPHRVHSFSDGCVQTILDPEREKIAANIIETIRIQEFGLDPNISITDNNILKKQHARLGRALHCLSQELYSQDSHFLLELVQNADDNAYPTNVEPTLIFILQEKSIVVLNNEHGFSAENIRAICDVGNSTKKAFSAGYIGKKGIGFKSVFRVTDAPEVHSNGFHIKFDLTEGQIGLVLPTIVPPCDISFFTNLVSLNTIDQMNTHQYNTCLVLPLKSTLKSKLTETSIVDNITSMFLDLHPSLLLFLHRLRCIKIRNMLTDSFIIMRKEIIGNGLINVSIGNETLTWFVDSQKLQANWIRNDVKFTEISIALALEVLKDGTYIPKLDHQSVFAFLPLRTYGLKFIIQGDFILPSSREEVDGDSPWNQWLLSEFPNLFVGAEVSFCSLPGFNNCLGKAISVFLSYVPLLGEVHGFFAQLPRMIISKLCTSNCLLLEGEDDKWVPPCRVLRNWNEQARTLLPDCLIQKHLGLGYLNKEIILSDTLARALGIENYGPKVLVKVLSSLCHTKEGLTSMGFNWLSSWLNELYIMYLKNAVDFEVGSDIMNILMKTHFIPLLGGGYGSIHEGVIWMNLDVSWNSLEASTRLFASLRIVNPALFDGSITENLTQMLSKVGVQRLSEHQVVKAHVLPAICDLKNSVSKDLMTEYLSFIMVHLQYTCSDCFTEREHIISEVYNKAYILTNHGFVIPSEVPIHFNNDFGSHIDVGRLISGIDIKWYEIDKTYLKYSSMQNWRKFLQEIGVTDFVLTVRVEKTVPSSSQFFFTNMTWEKVLISPGSNVCDWESQELVNILAEVSLSGDHEKCKYLLEVIDEIWGDYFSDKVEAFCNTDGEIKYFKSSLVSVFNDFKWVVSSLDDGLYYPKGLFYDCEAVRLIFGDNAPYAIPKIRSAELVPSIGFKTTVTLYDALSVLEIWKRSAMSFHASISQMSRFYSFIWKELVSSDQKDMSNIRGGSFIFVPLSSFSSSEVASGVLLSPQEVYWHNNMIITECEQSKMLSNLYPSFRDFFVNECGVKENPPLLDYLAFLQHLSTLNTPLEAAKKVFDVFIMWSDGLKSGALSLEDVEMLKRNLEEKNMKVLPTAEDKWVSLHSSFGLVCWCDDEKLADEFQGLYNINFFCLCELTDEEKEMLEVKVSFLMQNLGIPALSKVVVTREAIYYGLVDNNYKTSLVSWVLPYAQRYISNMYPERYRQLKLSGFEKMNRLQIIVVEILYYQNVIKSSKLVSKKRHDSICLLQDDILYATHDSDSHSIFLELSRFLIKGDPELHLANFLHMITTMAEAGSTEEQIETFILNSQKVPKLSDEEPLWSIQSTRLMSLNAVTSATKRVPKRTFKPNSSSQSNRNWPPADWQTAPKFISSCANDRKMQDAVKQIDLTLLTTEAEILETSTSLNREGHGATNTDDLVSGEHNLVDQDDSLSHSGTNTIDTANAEHGSANQDGPLGFSQKDRLSHGSVNAEQAFLTGRQGEELAFNYYKNMVGIKAVKWVNEASETGLPYDIEIYDDENRKEYIEVKTTNTETKDWFEISVGEWAFAVEKGESFSIARVVLLGDKKARVTVFKNPAKLCRVGQLKLAVLTSGN</sequence>
<dbReference type="InterPro" id="IPR058210">
    <property type="entry name" value="SACS/Nov_dom"/>
</dbReference>
<feature type="compositionally biased region" description="Polar residues" evidence="1">
    <location>
        <begin position="2371"/>
        <end position="2380"/>
    </location>
</feature>
<accession>A0A5N6NYX3</accession>
<evidence type="ECO:0000256" key="1">
    <source>
        <dbReference type="SAM" id="MobiDB-lite"/>
    </source>
</evidence>
<dbReference type="InterPro" id="IPR024975">
    <property type="entry name" value="NOV_C"/>
</dbReference>
<dbReference type="PANTHER" id="PTHR32387">
    <property type="entry name" value="WU:FJ29H11"/>
    <property type="match status" value="1"/>
</dbReference>
<feature type="domain" description="Sacsin/Nov" evidence="3">
    <location>
        <begin position="1028"/>
        <end position="1216"/>
    </location>
</feature>
<dbReference type="Pfam" id="PF25794">
    <property type="entry name" value="SACS"/>
    <property type="match status" value="1"/>
</dbReference>
<evidence type="ECO:0000313" key="4">
    <source>
        <dbReference type="EMBL" id="KAD5508906.1"/>
    </source>
</evidence>
<comment type="caution">
    <text evidence="4">The sequence shown here is derived from an EMBL/GenBank/DDBJ whole genome shotgun (WGS) entry which is preliminary data.</text>
</comment>
<keyword evidence="5" id="KW-1185">Reference proteome</keyword>
<gene>
    <name evidence="4" type="ORF">E3N88_16609</name>
</gene>
<feature type="domain" description="Protein NO VEIN C-terminal" evidence="2">
    <location>
        <begin position="2419"/>
        <end position="2508"/>
    </location>
</feature>
<dbReference type="SUPFAM" id="SSF55874">
    <property type="entry name" value="ATPase domain of HSP90 chaperone/DNA topoisomerase II/histidine kinase"/>
    <property type="match status" value="1"/>
</dbReference>
<dbReference type="GO" id="GO:0005634">
    <property type="term" value="C:nucleus"/>
    <property type="evidence" value="ECO:0007669"/>
    <property type="project" value="TreeGrafter"/>
</dbReference>
<proteinExistence type="predicted"/>
<evidence type="ECO:0000259" key="3">
    <source>
        <dbReference type="Pfam" id="PF25794"/>
    </source>
</evidence>
<dbReference type="Proteomes" id="UP000326396">
    <property type="component" value="Linkage Group LG16"/>
</dbReference>
<feature type="region of interest" description="Disordered" evidence="1">
    <location>
        <begin position="2364"/>
        <end position="2401"/>
    </location>
</feature>
<dbReference type="Pfam" id="PF13020">
    <property type="entry name" value="NOV_C"/>
    <property type="match status" value="1"/>
</dbReference>
<dbReference type="GO" id="GO:0009793">
    <property type="term" value="P:embryo development ending in seed dormancy"/>
    <property type="evidence" value="ECO:0007669"/>
    <property type="project" value="TreeGrafter"/>
</dbReference>